<reference evidence="1 2" key="1">
    <citation type="submission" date="2009-01" db="EMBL/GenBank/DDBJ databases">
        <authorList>
            <person name="Qin X."/>
            <person name="Bachman B."/>
            <person name="Battles P."/>
            <person name="Bell A."/>
            <person name="Bess C."/>
            <person name="Bickham C."/>
            <person name="Chaboub L."/>
            <person name="Chen D."/>
            <person name="Coyle M."/>
            <person name="Deiros D.R."/>
            <person name="Dinh H."/>
            <person name="Forbes L."/>
            <person name="Fowler G."/>
            <person name="Francisco L."/>
            <person name="Fu Q."/>
            <person name="Gubbala S."/>
            <person name="Hale W."/>
            <person name="Han Y."/>
            <person name="Hemphill L."/>
            <person name="Highlander S.K."/>
            <person name="Hirani K."/>
            <person name="Hogues M."/>
            <person name="Jackson L."/>
            <person name="Jakkamsetti A."/>
            <person name="Javaid M."/>
            <person name="Jiang H."/>
            <person name="Korchina V."/>
            <person name="Kovar C."/>
            <person name="Lara F."/>
            <person name="Lee S."/>
            <person name="Mata R."/>
            <person name="Mathew T."/>
            <person name="Moen C."/>
            <person name="Morales K."/>
            <person name="Munidasa M."/>
            <person name="Nazareth L."/>
            <person name="Ngo R."/>
            <person name="Nguyen L."/>
            <person name="Okwuonu G."/>
            <person name="Ongeri F."/>
            <person name="Patil S."/>
            <person name="Petrosino J."/>
            <person name="Pham C."/>
            <person name="Pham P."/>
            <person name="Pu L.-L."/>
            <person name="Puazo M."/>
            <person name="Raj R."/>
            <person name="Reid J."/>
            <person name="Rouhana J."/>
            <person name="Saada N."/>
            <person name="Shang Y."/>
            <person name="Simmons D."/>
            <person name="Thornton R."/>
            <person name="Warren J."/>
            <person name="Weissenberger G."/>
            <person name="Zhang J."/>
            <person name="Zhang L."/>
            <person name="Zhou C."/>
            <person name="Zhu D."/>
            <person name="Muzny D."/>
            <person name="Worley K."/>
            <person name="Gibbs R."/>
        </authorList>
    </citation>
    <scope>NUCLEOTIDE SEQUENCE [LARGE SCALE GENOMIC DNA]</scope>
    <source>
        <strain evidence="1 2">ATCC 35098</strain>
    </source>
</reference>
<dbReference type="Proteomes" id="UP000003744">
    <property type="component" value="Unassembled WGS sequence"/>
</dbReference>
<gene>
    <name evidence="1" type="ORF">HMPREF0077_1942</name>
</gene>
<organism evidence="1 2">
    <name type="scientific">Anaerococcus tetradius ATCC 35098</name>
    <dbReference type="NCBI Taxonomy" id="525255"/>
    <lineage>
        <taxon>Bacteria</taxon>
        <taxon>Bacillati</taxon>
        <taxon>Bacillota</taxon>
        <taxon>Tissierellia</taxon>
        <taxon>Tissierellales</taxon>
        <taxon>Peptoniphilaceae</taxon>
        <taxon>Anaerococcus</taxon>
    </lineage>
</organism>
<comment type="caution">
    <text evidence="1">The sequence shown here is derived from an EMBL/GenBank/DDBJ whole genome shotgun (WGS) entry which is preliminary data.</text>
</comment>
<protein>
    <submittedName>
        <fullName evidence="1">Uncharacterized protein</fullName>
    </submittedName>
</protein>
<accession>C2CKD2</accession>
<evidence type="ECO:0000313" key="1">
    <source>
        <dbReference type="EMBL" id="EEI81897.1"/>
    </source>
</evidence>
<proteinExistence type="predicted"/>
<dbReference type="AlphaFoldDB" id="C2CKD2"/>
<dbReference type="RefSeq" id="WP_004836835.1">
    <property type="nucleotide sequence ID" value="NZ_GG666296.1"/>
</dbReference>
<evidence type="ECO:0000313" key="2">
    <source>
        <dbReference type="Proteomes" id="UP000003744"/>
    </source>
</evidence>
<dbReference type="HOGENOM" id="CLU_1253791_0_0_9"/>
<dbReference type="EMBL" id="ACGC01000119">
    <property type="protein sequence ID" value="EEI81897.1"/>
    <property type="molecule type" value="Genomic_DNA"/>
</dbReference>
<sequence length="220" mass="25683">MTKELNMKKSTIRKRLHKGFKKFYKFLKKFTPIVVSIVSVIIAYETVKTSQFSSINSLLVEKYKTDLEHLEEDVLSLQNMQAEVDLDNKADLGSLGTLKYYKTRNKAIKNSVELYLNEENKNCDSLQDKIKEECEKLDSDLDIAISYRKSNPPKTEQKPHIRVPLVKTDGPGVNADKIEVADNKDLMKEYIKYSKEEWSDLPRRVKTYIDNFDKKNYKDK</sequence>
<name>C2CKD2_9FIRM</name>